<dbReference type="RefSeq" id="WP_014427577.1">
    <property type="nucleotide sequence ID" value="NC_017075.1"/>
</dbReference>
<proteinExistence type="predicted"/>
<dbReference type="eggNOG" id="COG2267">
    <property type="taxonomic scope" value="Bacteria"/>
</dbReference>
<dbReference type="SUPFAM" id="SSF53474">
    <property type="entry name" value="alpha/beta-Hydrolases"/>
    <property type="match status" value="1"/>
</dbReference>
<evidence type="ECO:0000313" key="3">
    <source>
        <dbReference type="EMBL" id="BAL94708.1"/>
    </source>
</evidence>
<keyword evidence="1" id="KW-0732">Signal</keyword>
<feature type="signal peptide" evidence="1">
    <location>
        <begin position="1"/>
        <end position="19"/>
    </location>
</feature>
<dbReference type="HOGENOM" id="CLU_020336_13_2_4"/>
<dbReference type="PATRIC" id="fig|983917.3.peg.1334"/>
<feature type="domain" description="AB hydrolase-1" evidence="2">
    <location>
        <begin position="64"/>
        <end position="302"/>
    </location>
</feature>
<dbReference type="PANTHER" id="PTHR46438">
    <property type="entry name" value="ALPHA/BETA-HYDROLASES SUPERFAMILY PROTEIN"/>
    <property type="match status" value="1"/>
</dbReference>
<organism evidence="3 4">
    <name type="scientific">Rubrivivax gelatinosus (strain NBRC 100245 / IL144)</name>
    <dbReference type="NCBI Taxonomy" id="983917"/>
    <lineage>
        <taxon>Bacteria</taxon>
        <taxon>Pseudomonadati</taxon>
        <taxon>Pseudomonadota</taxon>
        <taxon>Betaproteobacteria</taxon>
        <taxon>Burkholderiales</taxon>
        <taxon>Sphaerotilaceae</taxon>
        <taxon>Rubrivivax</taxon>
    </lineage>
</organism>
<dbReference type="PANTHER" id="PTHR46438:SF11">
    <property type="entry name" value="LIPASE-RELATED"/>
    <property type="match status" value="1"/>
</dbReference>
<dbReference type="InterPro" id="IPR000073">
    <property type="entry name" value="AB_hydrolase_1"/>
</dbReference>
<dbReference type="Gene3D" id="3.40.50.1820">
    <property type="entry name" value="alpha/beta hydrolase"/>
    <property type="match status" value="1"/>
</dbReference>
<reference evidence="3 4" key="1">
    <citation type="journal article" date="2012" name="J. Bacteriol.">
        <title>Complete genome sequence of phototrophic betaproteobacterium Rubrivivax gelatinosus IL144.</title>
        <authorList>
            <person name="Nagashima S."/>
            <person name="Kamimura A."/>
            <person name="Shimizu T."/>
            <person name="Nakamura-isaki S."/>
            <person name="Aono E."/>
            <person name="Sakamoto K."/>
            <person name="Ichikawa N."/>
            <person name="Nakazawa H."/>
            <person name="Sekine M."/>
            <person name="Yamazaki S."/>
            <person name="Fujita N."/>
            <person name="Shimada K."/>
            <person name="Hanada S."/>
            <person name="Nagashima K.V.P."/>
        </authorList>
    </citation>
    <scope>NUCLEOTIDE SEQUENCE [LARGE SCALE GENOMIC DNA]</scope>
    <source>
        <strain evidence="4">NBRC 100245 / IL144</strain>
    </source>
</reference>
<dbReference type="STRING" id="983917.RGE_13670"/>
<dbReference type="AlphaFoldDB" id="I0HNX1"/>
<dbReference type="PRINTS" id="PR00111">
    <property type="entry name" value="ABHYDROLASE"/>
</dbReference>
<evidence type="ECO:0000259" key="2">
    <source>
        <dbReference type="Pfam" id="PF00561"/>
    </source>
</evidence>
<feature type="chain" id="PRO_5003628028" evidence="1">
    <location>
        <begin position="20"/>
        <end position="316"/>
    </location>
</feature>
<dbReference type="GO" id="GO:0016787">
    <property type="term" value="F:hydrolase activity"/>
    <property type="evidence" value="ECO:0007669"/>
    <property type="project" value="UniProtKB-KW"/>
</dbReference>
<keyword evidence="4" id="KW-1185">Reference proteome</keyword>
<protein>
    <submittedName>
        <fullName evidence="3">Alpha/beta hydrolase fold</fullName>
    </submittedName>
</protein>
<dbReference type="InterPro" id="IPR029058">
    <property type="entry name" value="AB_hydrolase_fold"/>
</dbReference>
<gene>
    <name evidence="3" type="ordered locus">RGE_13670</name>
</gene>
<sequence length="316" mass="34515">MRLLLRLLGLLLMATAALLAMSRAPDRSVESLVANWAPPPSDFVELGGQLVHLRDQGPRHGDAPLVLLHGTSSSLHTWEGWVHAIAPRRRVITLDLPGFGLTGPWAGRYAGQRYDGEAYARFVLELMDQLGVQRFAVGGNSLGGEVAWRLAAMAPQRIERLILVDASGTVFKSKAMPLAWQFARVPGLGRVFEWVLPRTAVTQGLASAYGDPSRVTPELVDRYFELTLREGNRRALVERLKIARSGEDAARISTLRLPTLILWGGRDTIIPPSAGEDFARRIPGGRLVVFPALGHVPHEEDPAQTVAPVLEFLGLG</sequence>
<name>I0HNX1_RUBGI</name>
<dbReference type="EMBL" id="AP012320">
    <property type="protein sequence ID" value="BAL94708.1"/>
    <property type="molecule type" value="Genomic_DNA"/>
</dbReference>
<keyword evidence="3" id="KW-0378">Hydrolase</keyword>
<dbReference type="Proteomes" id="UP000007883">
    <property type="component" value="Chromosome"/>
</dbReference>
<accession>I0HNX1</accession>
<evidence type="ECO:0000313" key="4">
    <source>
        <dbReference type="Proteomes" id="UP000007883"/>
    </source>
</evidence>
<dbReference type="Pfam" id="PF00561">
    <property type="entry name" value="Abhydrolase_1"/>
    <property type="match status" value="1"/>
</dbReference>
<evidence type="ECO:0000256" key="1">
    <source>
        <dbReference type="SAM" id="SignalP"/>
    </source>
</evidence>
<dbReference type="KEGG" id="rge:RGE_13670"/>